<keyword evidence="3" id="KW-1185">Reference proteome</keyword>
<evidence type="ECO:0000313" key="3">
    <source>
        <dbReference type="Proteomes" id="UP000602647"/>
    </source>
</evidence>
<feature type="region of interest" description="Disordered" evidence="1">
    <location>
        <begin position="36"/>
        <end position="56"/>
    </location>
</feature>
<proteinExistence type="predicted"/>
<dbReference type="RefSeq" id="WP_187301465.1">
    <property type="nucleotide sequence ID" value="NZ_JACRYT010000001.1"/>
</dbReference>
<evidence type="ECO:0000313" key="2">
    <source>
        <dbReference type="EMBL" id="MBC6678263.1"/>
    </source>
</evidence>
<sequence>MSWNPVLWNPLLRVSDFAMELEWERRYGRDVFLSGKDAPEDWQEDDLEEGGKEKDE</sequence>
<gene>
    <name evidence="2" type="ORF">H9L42_00265</name>
</gene>
<dbReference type="EMBL" id="JACRYT010000001">
    <property type="protein sequence ID" value="MBC6678263.1"/>
    <property type="molecule type" value="Genomic_DNA"/>
</dbReference>
<dbReference type="AlphaFoldDB" id="A0A923NLI2"/>
<organism evidence="2 3">
    <name type="scientific">Zhenpiania hominis</name>
    <dbReference type="NCBI Taxonomy" id="2763644"/>
    <lineage>
        <taxon>Bacteria</taxon>
        <taxon>Bacillati</taxon>
        <taxon>Bacillota</taxon>
        <taxon>Clostridia</taxon>
        <taxon>Peptostreptococcales</taxon>
        <taxon>Anaerovoracaceae</taxon>
        <taxon>Zhenpiania</taxon>
    </lineage>
</organism>
<protein>
    <submittedName>
        <fullName evidence="2">Uncharacterized protein</fullName>
    </submittedName>
</protein>
<evidence type="ECO:0000256" key="1">
    <source>
        <dbReference type="SAM" id="MobiDB-lite"/>
    </source>
</evidence>
<dbReference type="Proteomes" id="UP000602647">
    <property type="component" value="Unassembled WGS sequence"/>
</dbReference>
<accession>A0A923NLI2</accession>
<reference evidence="2" key="1">
    <citation type="submission" date="2020-08" db="EMBL/GenBank/DDBJ databases">
        <title>Genome public.</title>
        <authorList>
            <person name="Liu C."/>
            <person name="Sun Q."/>
        </authorList>
    </citation>
    <scope>NUCLEOTIDE SEQUENCE</scope>
    <source>
        <strain evidence="2">BX12</strain>
    </source>
</reference>
<comment type="caution">
    <text evidence="2">The sequence shown here is derived from an EMBL/GenBank/DDBJ whole genome shotgun (WGS) entry which is preliminary data.</text>
</comment>
<name>A0A923NLI2_9FIRM</name>